<dbReference type="EC" id="2.4.1.-" evidence="8"/>
<comment type="subcellular location">
    <subcellularLocation>
        <location evidence="1">Membrane</location>
        <topology evidence="1">Single-pass membrane protein</topology>
    </subcellularLocation>
</comment>
<feature type="transmembrane region" description="Helical" evidence="8">
    <location>
        <begin position="12"/>
        <end position="33"/>
    </location>
</feature>
<keyword evidence="6 8" id="KW-1133">Transmembrane helix</keyword>
<evidence type="ECO:0000313" key="9">
    <source>
        <dbReference type="EMBL" id="VDN10219.1"/>
    </source>
</evidence>
<evidence type="ECO:0000256" key="7">
    <source>
        <dbReference type="ARBA" id="ARBA00023136"/>
    </source>
</evidence>
<dbReference type="PANTHER" id="PTHR21461:SF69">
    <property type="entry name" value="GLYCOSYLTRANSFERASE FAMILY 92 PROTEIN"/>
    <property type="match status" value="1"/>
</dbReference>
<dbReference type="Proteomes" id="UP000281553">
    <property type="component" value="Unassembled WGS sequence"/>
</dbReference>
<accession>A0A3P7NLP2</accession>
<dbReference type="InterPro" id="IPR008166">
    <property type="entry name" value="Glyco_transf_92"/>
</dbReference>
<reference evidence="9 10" key="1">
    <citation type="submission" date="2018-11" db="EMBL/GenBank/DDBJ databases">
        <authorList>
            <consortium name="Pathogen Informatics"/>
        </authorList>
    </citation>
    <scope>NUCLEOTIDE SEQUENCE [LARGE SCALE GENOMIC DNA]</scope>
</reference>
<sequence>MIGRNYSKFLHGFFCAFVCLFLINLLCTLHFAFPKRLVTFSLMQFSPIQSSVQHKQCDVPVSCQGLQERFIDTTGEFHALDAQLEVGIYSVFLDKRKSDNITEKRSASGHRNGVLRIFLAKRRIPSPKLYCHFIGTNGEVRTVASRNLLGRLAIDIELIPLIWSDDPDIISRRSWYYFQIITVNDCLYRSMRDVDFVFFGDIDEILVPVSPTAADWGTLTDYFWGTSSHNLTRPGYCFDSAIFPTQDTEDFERPFHRDYTRRVEKLDILRRKCLVRPLWIFEMGIHHISKPYEESTAVALNVGAEHSEMAIVHHYRKGDIDSKERTIEDKSLEIFLP</sequence>
<keyword evidence="7 8" id="KW-0472">Membrane</keyword>
<dbReference type="Pfam" id="PF01697">
    <property type="entry name" value="Glyco_transf_92"/>
    <property type="match status" value="1"/>
</dbReference>
<dbReference type="EMBL" id="UYRU01048685">
    <property type="protein sequence ID" value="VDN10219.1"/>
    <property type="molecule type" value="Genomic_DNA"/>
</dbReference>
<dbReference type="AlphaFoldDB" id="A0A3P7NLP2"/>
<keyword evidence="5 8" id="KW-0812">Transmembrane</keyword>
<comment type="similarity">
    <text evidence="2 8">Belongs to the glycosyltransferase 92 family.</text>
</comment>
<evidence type="ECO:0000256" key="3">
    <source>
        <dbReference type="ARBA" id="ARBA00022676"/>
    </source>
</evidence>
<name>A0A3P7NLP2_DIBLA</name>
<evidence type="ECO:0000256" key="8">
    <source>
        <dbReference type="RuleBase" id="RU366017"/>
    </source>
</evidence>
<evidence type="ECO:0000256" key="4">
    <source>
        <dbReference type="ARBA" id="ARBA00022679"/>
    </source>
</evidence>
<keyword evidence="10" id="KW-1185">Reference proteome</keyword>
<evidence type="ECO:0000256" key="6">
    <source>
        <dbReference type="ARBA" id="ARBA00022989"/>
    </source>
</evidence>
<dbReference type="GO" id="GO:0016757">
    <property type="term" value="F:glycosyltransferase activity"/>
    <property type="evidence" value="ECO:0007669"/>
    <property type="project" value="UniProtKB-UniRule"/>
</dbReference>
<evidence type="ECO:0000313" key="10">
    <source>
        <dbReference type="Proteomes" id="UP000281553"/>
    </source>
</evidence>
<proteinExistence type="inferred from homology"/>
<evidence type="ECO:0000256" key="1">
    <source>
        <dbReference type="ARBA" id="ARBA00004167"/>
    </source>
</evidence>
<gene>
    <name evidence="9" type="ORF">DILT_LOCUS6050</name>
</gene>
<organism evidence="9 10">
    <name type="scientific">Dibothriocephalus latus</name>
    <name type="common">Fish tapeworm</name>
    <name type="synonym">Diphyllobothrium latum</name>
    <dbReference type="NCBI Taxonomy" id="60516"/>
    <lineage>
        <taxon>Eukaryota</taxon>
        <taxon>Metazoa</taxon>
        <taxon>Spiralia</taxon>
        <taxon>Lophotrochozoa</taxon>
        <taxon>Platyhelminthes</taxon>
        <taxon>Cestoda</taxon>
        <taxon>Eucestoda</taxon>
        <taxon>Diphyllobothriidea</taxon>
        <taxon>Diphyllobothriidae</taxon>
        <taxon>Dibothriocephalus</taxon>
    </lineage>
</organism>
<dbReference type="GO" id="GO:0005737">
    <property type="term" value="C:cytoplasm"/>
    <property type="evidence" value="ECO:0007669"/>
    <property type="project" value="TreeGrafter"/>
</dbReference>
<protein>
    <recommendedName>
        <fullName evidence="8">Glycosyltransferase family 92 protein</fullName>
        <ecNumber evidence="8">2.4.1.-</ecNumber>
    </recommendedName>
</protein>
<dbReference type="PANTHER" id="PTHR21461">
    <property type="entry name" value="GLYCOSYLTRANSFERASE FAMILY 92 PROTEIN"/>
    <property type="match status" value="1"/>
</dbReference>
<evidence type="ECO:0000256" key="2">
    <source>
        <dbReference type="ARBA" id="ARBA00007647"/>
    </source>
</evidence>
<keyword evidence="3 8" id="KW-0328">Glycosyltransferase</keyword>
<dbReference type="OrthoDB" id="2526284at2759"/>
<keyword evidence="4 8" id="KW-0808">Transferase</keyword>
<dbReference type="GO" id="GO:0016020">
    <property type="term" value="C:membrane"/>
    <property type="evidence" value="ECO:0007669"/>
    <property type="project" value="UniProtKB-SubCell"/>
</dbReference>
<evidence type="ECO:0000256" key="5">
    <source>
        <dbReference type="ARBA" id="ARBA00022692"/>
    </source>
</evidence>